<gene>
    <name evidence="1" type="ORF">E2C01_060825</name>
</gene>
<name>A0A5B7HDF0_PORTR</name>
<dbReference type="EMBL" id="VSRR010025104">
    <property type="protein sequence ID" value="MPC66674.1"/>
    <property type="molecule type" value="Genomic_DNA"/>
</dbReference>
<organism evidence="1 2">
    <name type="scientific">Portunus trituberculatus</name>
    <name type="common">Swimming crab</name>
    <name type="synonym">Neptunus trituberculatus</name>
    <dbReference type="NCBI Taxonomy" id="210409"/>
    <lineage>
        <taxon>Eukaryota</taxon>
        <taxon>Metazoa</taxon>
        <taxon>Ecdysozoa</taxon>
        <taxon>Arthropoda</taxon>
        <taxon>Crustacea</taxon>
        <taxon>Multicrustacea</taxon>
        <taxon>Malacostraca</taxon>
        <taxon>Eumalacostraca</taxon>
        <taxon>Eucarida</taxon>
        <taxon>Decapoda</taxon>
        <taxon>Pleocyemata</taxon>
        <taxon>Brachyura</taxon>
        <taxon>Eubrachyura</taxon>
        <taxon>Portunoidea</taxon>
        <taxon>Portunidae</taxon>
        <taxon>Portuninae</taxon>
        <taxon>Portunus</taxon>
    </lineage>
</organism>
<dbReference type="Proteomes" id="UP000324222">
    <property type="component" value="Unassembled WGS sequence"/>
</dbReference>
<sequence length="101" mass="11625">MLECEKYERDRHEMMQVILSEFGHNRNERVEKTGREWLVLLLGLCRETRAADPKGLALERSRATCIIKIKIKIKQDVNKRVVSATLQPLGQAALLGEPRNI</sequence>
<accession>A0A5B7HDF0</accession>
<dbReference type="AlphaFoldDB" id="A0A5B7HDF0"/>
<evidence type="ECO:0000313" key="2">
    <source>
        <dbReference type="Proteomes" id="UP000324222"/>
    </source>
</evidence>
<comment type="caution">
    <text evidence="1">The sequence shown here is derived from an EMBL/GenBank/DDBJ whole genome shotgun (WGS) entry which is preliminary data.</text>
</comment>
<proteinExistence type="predicted"/>
<evidence type="ECO:0000313" key="1">
    <source>
        <dbReference type="EMBL" id="MPC66674.1"/>
    </source>
</evidence>
<protein>
    <submittedName>
        <fullName evidence="1">Uncharacterized protein</fullName>
    </submittedName>
</protein>
<reference evidence="1 2" key="1">
    <citation type="submission" date="2019-05" db="EMBL/GenBank/DDBJ databases">
        <title>Another draft genome of Portunus trituberculatus and its Hox gene families provides insights of decapod evolution.</title>
        <authorList>
            <person name="Jeong J.-H."/>
            <person name="Song I."/>
            <person name="Kim S."/>
            <person name="Choi T."/>
            <person name="Kim D."/>
            <person name="Ryu S."/>
            <person name="Kim W."/>
        </authorList>
    </citation>
    <scope>NUCLEOTIDE SEQUENCE [LARGE SCALE GENOMIC DNA]</scope>
    <source>
        <tissue evidence="1">Muscle</tissue>
    </source>
</reference>
<keyword evidence="2" id="KW-1185">Reference proteome</keyword>